<accession>A0A9P8TPN8</accession>
<proteinExistence type="predicted"/>
<name>A0A9P8TPN8_WICPI</name>
<organism evidence="1 2">
    <name type="scientific">Wickerhamomyces pijperi</name>
    <name type="common">Yeast</name>
    <name type="synonym">Pichia pijperi</name>
    <dbReference type="NCBI Taxonomy" id="599730"/>
    <lineage>
        <taxon>Eukaryota</taxon>
        <taxon>Fungi</taxon>
        <taxon>Dikarya</taxon>
        <taxon>Ascomycota</taxon>
        <taxon>Saccharomycotina</taxon>
        <taxon>Saccharomycetes</taxon>
        <taxon>Phaffomycetales</taxon>
        <taxon>Wickerhamomycetaceae</taxon>
        <taxon>Wickerhamomyces</taxon>
    </lineage>
</organism>
<evidence type="ECO:0000313" key="1">
    <source>
        <dbReference type="EMBL" id="KAH3686596.1"/>
    </source>
</evidence>
<sequence>MSTSIIYIHTQPAYILSTGVKPNKTIPLYKTCLAAAGDLVGQLEQVGHHGGRFVGLQGVSQDVWVLGQQTDQDLGLVLLQQRPVGVDQVFGLETGLSFNRFQSGVGVLQVWTSVTFERQHSLPLELVVVDTLGLHILDHDGGDTNVVGNLFWVLDLSVLVLVLLHDLVHLVSGFFQDLVQENNGTLTSRHTLHHTEVDVQQLGGPVVAHLLQDFKELGGVQVLLGGNDVDHLVEGVGLVTLDSFTDVSGQVDLGTVGLLDNTLPQLLVESGQVDQQGTSVFVGQPGLSELVNDVVH</sequence>
<gene>
    <name evidence="1" type="ORF">WICPIJ_002440</name>
</gene>
<comment type="caution">
    <text evidence="1">The sequence shown here is derived from an EMBL/GenBank/DDBJ whole genome shotgun (WGS) entry which is preliminary data.</text>
</comment>
<dbReference type="AlphaFoldDB" id="A0A9P8TPN8"/>
<reference evidence="1" key="1">
    <citation type="journal article" date="2021" name="Open Biol.">
        <title>Shared evolutionary footprints suggest mitochondrial oxidative damage underlies multiple complex I losses in fungi.</title>
        <authorList>
            <person name="Schikora-Tamarit M.A."/>
            <person name="Marcet-Houben M."/>
            <person name="Nosek J."/>
            <person name="Gabaldon T."/>
        </authorList>
    </citation>
    <scope>NUCLEOTIDE SEQUENCE</scope>
    <source>
        <strain evidence="1">CBS2887</strain>
    </source>
</reference>
<dbReference type="EMBL" id="JAEUBG010001300">
    <property type="protein sequence ID" value="KAH3686596.1"/>
    <property type="molecule type" value="Genomic_DNA"/>
</dbReference>
<reference evidence="1" key="2">
    <citation type="submission" date="2021-01" db="EMBL/GenBank/DDBJ databases">
        <authorList>
            <person name="Schikora-Tamarit M.A."/>
        </authorList>
    </citation>
    <scope>NUCLEOTIDE SEQUENCE</scope>
    <source>
        <strain evidence="1">CBS2887</strain>
    </source>
</reference>
<dbReference type="Proteomes" id="UP000774326">
    <property type="component" value="Unassembled WGS sequence"/>
</dbReference>
<keyword evidence="2" id="KW-1185">Reference proteome</keyword>
<protein>
    <submittedName>
        <fullName evidence="1">Uncharacterized protein</fullName>
    </submittedName>
</protein>
<evidence type="ECO:0000313" key="2">
    <source>
        <dbReference type="Proteomes" id="UP000774326"/>
    </source>
</evidence>